<name>A0A1L3LZ77_9HYPH</name>
<evidence type="ECO:0000313" key="2">
    <source>
        <dbReference type="Proteomes" id="UP000182306"/>
    </source>
</evidence>
<proteinExistence type="predicted"/>
<dbReference type="AlphaFoldDB" id="A0A1L3LZ77"/>
<keyword evidence="2" id="KW-1185">Reference proteome</keyword>
<organism evidence="1 2">
    <name type="scientific">Sinorhizobium americanum</name>
    <dbReference type="NCBI Taxonomy" id="194963"/>
    <lineage>
        <taxon>Bacteria</taxon>
        <taxon>Pseudomonadati</taxon>
        <taxon>Pseudomonadota</taxon>
        <taxon>Alphaproteobacteria</taxon>
        <taxon>Hyphomicrobiales</taxon>
        <taxon>Rhizobiaceae</taxon>
        <taxon>Sinorhizobium/Ensifer group</taxon>
        <taxon>Sinorhizobium</taxon>
    </lineage>
</organism>
<reference evidence="1 2" key="1">
    <citation type="submission" date="2015-10" db="EMBL/GenBank/DDBJ databases">
        <title>Genomic differences between typical nodule nitrogen-fixing rhizobial strains and those coming from bean seeds.</title>
        <authorList>
            <person name="Peralta H."/>
            <person name="Aguilar-Vera A."/>
            <person name="Diaz R."/>
            <person name="Mora Y."/>
            <person name="Martinez-Batallar G."/>
            <person name="Salazar E."/>
            <person name="Vargas-Lagunas C."/>
            <person name="Encarnacion S."/>
            <person name="Girard L."/>
            <person name="Mora J."/>
        </authorList>
    </citation>
    <scope>NUCLEOTIDE SEQUENCE [LARGE SCALE GENOMIC DNA]</scope>
    <source>
        <strain evidence="1 2">CFNEI 73</strain>
        <plasmid evidence="1 2">C</plasmid>
    </source>
</reference>
<sequence length="43" mass="4869">MNAPVHDLLVPTKLTNFGLCALMYADISEVWLGMFSRYQLPVI</sequence>
<dbReference type="EMBL" id="CP013110">
    <property type="protein sequence ID" value="APG95402.1"/>
    <property type="molecule type" value="Genomic_DNA"/>
</dbReference>
<dbReference type="Proteomes" id="UP000182306">
    <property type="component" value="Plasmid C"/>
</dbReference>
<dbReference type="KEGG" id="same:SAMCFNEI73_pC1698"/>
<evidence type="ECO:0000313" key="1">
    <source>
        <dbReference type="EMBL" id="APG95402.1"/>
    </source>
</evidence>
<accession>A0A1L3LZ77</accession>
<geneLocation type="plasmid" evidence="1 2">
    <name>C</name>
</geneLocation>
<keyword evidence="1" id="KW-0614">Plasmid</keyword>
<protein>
    <submittedName>
        <fullName evidence="1">Uncharacterized protein</fullName>
    </submittedName>
</protein>
<gene>
    <name evidence="1" type="ORF">SAMCFNEI73_pC1698</name>
</gene>